<dbReference type="PANTHER" id="PTHR34207">
    <property type="entry name" value="PROTEIN BIC1"/>
    <property type="match status" value="1"/>
</dbReference>
<protein>
    <recommendedName>
        <fullName evidence="4">Protein BIC1</fullName>
    </recommendedName>
</protein>
<accession>B9SCT1</accession>
<sequence length="166" mass="18549">MDSSTLFSPKKQESTSSTSKPSSRRILSPAKTNSGTSRVIEKLSSELLQTQESLLGTSFPSYSPRQHVNDGNSNSNNKEDKEGAWTHNKDNGRERLKRHREEVAGEVRIPDKWSQESLLRDWMDYSSFDKLLAPKGLSLAREALIAEAHRGGSSSSQRLRIGSRSM</sequence>
<evidence type="ECO:0000313" key="2">
    <source>
        <dbReference type="EMBL" id="EEF38526.1"/>
    </source>
</evidence>
<dbReference type="STRING" id="3988.B9SCT1"/>
<organism evidence="2 3">
    <name type="scientific">Ricinus communis</name>
    <name type="common">Castor bean</name>
    <dbReference type="NCBI Taxonomy" id="3988"/>
    <lineage>
        <taxon>Eukaryota</taxon>
        <taxon>Viridiplantae</taxon>
        <taxon>Streptophyta</taxon>
        <taxon>Embryophyta</taxon>
        <taxon>Tracheophyta</taxon>
        <taxon>Spermatophyta</taxon>
        <taxon>Magnoliopsida</taxon>
        <taxon>eudicotyledons</taxon>
        <taxon>Gunneridae</taxon>
        <taxon>Pentapetalae</taxon>
        <taxon>rosids</taxon>
        <taxon>fabids</taxon>
        <taxon>Malpighiales</taxon>
        <taxon>Euphorbiaceae</taxon>
        <taxon>Acalyphoideae</taxon>
        <taxon>Acalypheae</taxon>
        <taxon>Ricinus</taxon>
    </lineage>
</organism>
<feature type="compositionally biased region" description="Polar residues" evidence="1">
    <location>
        <begin position="59"/>
        <end position="76"/>
    </location>
</feature>
<gene>
    <name evidence="2" type="ORF">RCOM_1281240</name>
</gene>
<dbReference type="CDD" id="cd22645">
    <property type="entry name" value="BIC1_CID"/>
    <property type="match status" value="1"/>
</dbReference>
<feature type="compositionally biased region" description="Basic and acidic residues" evidence="1">
    <location>
        <begin position="77"/>
        <end position="99"/>
    </location>
</feature>
<proteinExistence type="predicted"/>
<evidence type="ECO:0000256" key="1">
    <source>
        <dbReference type="SAM" id="MobiDB-lite"/>
    </source>
</evidence>
<dbReference type="FunCoup" id="B9SCT1">
    <property type="interactions" value="1"/>
</dbReference>
<feature type="region of interest" description="Disordered" evidence="1">
    <location>
        <begin position="55"/>
        <end position="99"/>
    </location>
</feature>
<name>B9SCT1_RICCO</name>
<dbReference type="EMBL" id="EQ973924">
    <property type="protein sequence ID" value="EEF38526.1"/>
    <property type="molecule type" value="Genomic_DNA"/>
</dbReference>
<evidence type="ECO:0008006" key="4">
    <source>
        <dbReference type="Google" id="ProtNLM"/>
    </source>
</evidence>
<dbReference type="InParanoid" id="B9SCT1"/>
<dbReference type="Proteomes" id="UP000008311">
    <property type="component" value="Unassembled WGS sequence"/>
</dbReference>
<feature type="region of interest" description="Disordered" evidence="1">
    <location>
        <begin position="1"/>
        <end position="38"/>
    </location>
</feature>
<dbReference type="eggNOG" id="ENOG502S7VQ">
    <property type="taxonomic scope" value="Eukaryota"/>
</dbReference>
<reference evidence="3" key="1">
    <citation type="journal article" date="2010" name="Nat. Biotechnol.">
        <title>Draft genome sequence of the oilseed species Ricinus communis.</title>
        <authorList>
            <person name="Chan A.P."/>
            <person name="Crabtree J."/>
            <person name="Zhao Q."/>
            <person name="Lorenzi H."/>
            <person name="Orvis J."/>
            <person name="Puiu D."/>
            <person name="Melake-Berhan A."/>
            <person name="Jones K.M."/>
            <person name="Redman J."/>
            <person name="Chen G."/>
            <person name="Cahoon E.B."/>
            <person name="Gedil M."/>
            <person name="Stanke M."/>
            <person name="Haas B.J."/>
            <person name="Wortman J.R."/>
            <person name="Fraser-Liggett C.M."/>
            <person name="Ravel J."/>
            <person name="Rabinowicz P.D."/>
        </authorList>
    </citation>
    <scope>NUCLEOTIDE SEQUENCE [LARGE SCALE GENOMIC DNA]</scope>
    <source>
        <strain evidence="3">cv. Hale</strain>
    </source>
</reference>
<evidence type="ECO:0000313" key="3">
    <source>
        <dbReference type="Proteomes" id="UP000008311"/>
    </source>
</evidence>
<dbReference type="GO" id="GO:0009785">
    <property type="term" value="P:blue light signaling pathway"/>
    <property type="evidence" value="ECO:0007669"/>
    <property type="project" value="InterPro"/>
</dbReference>
<keyword evidence="3" id="KW-1185">Reference proteome</keyword>
<dbReference type="AlphaFoldDB" id="B9SCT1"/>
<dbReference type="PANTHER" id="PTHR34207:SF17">
    <property type="entry name" value="PROTEIN BIC2"/>
    <property type="match status" value="1"/>
</dbReference>
<dbReference type="InterPro" id="IPR040374">
    <property type="entry name" value="BIC"/>
</dbReference>